<name>A0A7W9ANN5_9SPHN</name>
<reference evidence="1 2" key="1">
    <citation type="submission" date="2020-08" db="EMBL/GenBank/DDBJ databases">
        <title>Genomic Encyclopedia of Type Strains, Phase IV (KMG-IV): sequencing the most valuable type-strain genomes for metagenomic binning, comparative biology and taxonomic classification.</title>
        <authorList>
            <person name="Goeker M."/>
        </authorList>
    </citation>
    <scope>NUCLEOTIDE SEQUENCE [LARGE SCALE GENOMIC DNA]</scope>
    <source>
        <strain evidence="1 2">DSM 27244</strain>
    </source>
</reference>
<dbReference type="Proteomes" id="UP000557739">
    <property type="component" value="Unassembled WGS sequence"/>
</dbReference>
<sequence length="191" mass="20650">MIALPQTSQPATEQVISQTLERCGLQKTGFKVSFKDELQSVLIEISATAGASAANLDCIGRAAGLEIVLFADRDLQQAYQARQLEAARPAMLADARAELKKYGVSDNIPDRSTFKSDKAFTEALERHCGLAPGSVFKQGTAGVIAQPRLEYRNKAEENRVSCVIAALMYVTARGDDVKLGFIGNEALAEDR</sequence>
<proteinExistence type="predicted"/>
<gene>
    <name evidence="1" type="ORF">FHR19_001043</name>
</gene>
<evidence type="ECO:0000313" key="2">
    <source>
        <dbReference type="Proteomes" id="UP000557739"/>
    </source>
</evidence>
<keyword evidence="2" id="KW-1185">Reference proteome</keyword>
<organism evidence="1 2">
    <name type="scientific">Sphingomonas yantingensis</name>
    <dbReference type="NCBI Taxonomy" id="1241761"/>
    <lineage>
        <taxon>Bacteria</taxon>
        <taxon>Pseudomonadati</taxon>
        <taxon>Pseudomonadota</taxon>
        <taxon>Alphaproteobacteria</taxon>
        <taxon>Sphingomonadales</taxon>
        <taxon>Sphingomonadaceae</taxon>
        <taxon>Sphingomonas</taxon>
    </lineage>
</organism>
<dbReference type="AlphaFoldDB" id="A0A7W9ANN5"/>
<dbReference type="RefSeq" id="WP_184025179.1">
    <property type="nucleotide sequence ID" value="NZ_JACIJJ010000001.1"/>
</dbReference>
<accession>A0A7W9ANN5</accession>
<protein>
    <submittedName>
        <fullName evidence="1">Uncharacterized protein</fullName>
    </submittedName>
</protein>
<evidence type="ECO:0000313" key="1">
    <source>
        <dbReference type="EMBL" id="MBB5697718.1"/>
    </source>
</evidence>
<dbReference type="EMBL" id="JACIJJ010000001">
    <property type="protein sequence ID" value="MBB5697718.1"/>
    <property type="molecule type" value="Genomic_DNA"/>
</dbReference>
<comment type="caution">
    <text evidence="1">The sequence shown here is derived from an EMBL/GenBank/DDBJ whole genome shotgun (WGS) entry which is preliminary data.</text>
</comment>